<name>A0A8S5MQT3_9CAUD</name>
<organism evidence="2">
    <name type="scientific">Myoviridae sp. ctOAa14</name>
    <dbReference type="NCBI Taxonomy" id="2826646"/>
    <lineage>
        <taxon>Viruses</taxon>
        <taxon>Duplodnaviria</taxon>
        <taxon>Heunggongvirae</taxon>
        <taxon>Uroviricota</taxon>
        <taxon>Caudoviricetes</taxon>
    </lineage>
</organism>
<feature type="transmembrane region" description="Helical" evidence="1">
    <location>
        <begin position="16"/>
        <end position="38"/>
    </location>
</feature>
<keyword evidence="1" id="KW-0472">Membrane</keyword>
<protein>
    <submittedName>
        <fullName evidence="2">Uncharacterized protein</fullName>
    </submittedName>
</protein>
<keyword evidence="1" id="KW-1133">Transmembrane helix</keyword>
<proteinExistence type="predicted"/>
<reference evidence="2" key="1">
    <citation type="journal article" date="2021" name="Proc. Natl. Acad. Sci. U.S.A.">
        <title>A Catalog of Tens of Thousands of Viruses from Human Metagenomes Reveals Hidden Associations with Chronic Diseases.</title>
        <authorList>
            <person name="Tisza M.J."/>
            <person name="Buck C.B."/>
        </authorList>
    </citation>
    <scope>NUCLEOTIDE SEQUENCE</scope>
    <source>
        <strain evidence="2">CtOAa14</strain>
    </source>
</reference>
<evidence type="ECO:0000256" key="1">
    <source>
        <dbReference type="SAM" id="Phobius"/>
    </source>
</evidence>
<evidence type="ECO:0000313" key="2">
    <source>
        <dbReference type="EMBL" id="DAD84681.1"/>
    </source>
</evidence>
<sequence>MCSATASTRTNNYRRAFAMTDILFALGHVVGMCVYQYFIG</sequence>
<keyword evidence="1" id="KW-0812">Transmembrane</keyword>
<dbReference type="EMBL" id="BK014964">
    <property type="protein sequence ID" value="DAD84681.1"/>
    <property type="molecule type" value="Genomic_DNA"/>
</dbReference>
<accession>A0A8S5MQT3</accession>